<dbReference type="Proteomes" id="UP001057402">
    <property type="component" value="Chromosome 5"/>
</dbReference>
<accession>A0ACB9R157</accession>
<name>A0ACB9R157_9MYRT</name>
<gene>
    <name evidence="1" type="ORF">MLD38_018141</name>
</gene>
<dbReference type="EMBL" id="CM042884">
    <property type="protein sequence ID" value="KAI4369727.1"/>
    <property type="molecule type" value="Genomic_DNA"/>
</dbReference>
<sequence>MEALANLLLEVRGWSAEFRNILRLPPASAPTLPPAPPIQMKKKHSKSGKDSTPGSSAVLDLKSLIHEHSLFFDELVKLIPARFYLPTDDQERPWYQGLSNAAKASAKKEARENIKRARRERLDPETLKTTLDLLNEKLDKAKDGDDDKVGKGLPPGSGSEAEEQNSVTYEELRQRLRRRIEELRGGRTAKPGNDEKTHERKQPRENKRKRESISQDERPGRDDSEKVEKNIAEATKDIAFSHVKLGNEESKRRKKKSSKLAELERARQLEEAKRDPDKGEQISKKHSWKAATDRAAGVKVHDDPRLLNKSLQKEKRRREKNAEKWKERVESTHKMKAEKQKKRTDNIAGRIHDKKMRRIAKREKKLMRPGFEGRKEGYINEEES</sequence>
<reference evidence="2" key="1">
    <citation type="journal article" date="2023" name="Front. Plant Sci.">
        <title>Chromosomal-level genome assembly of Melastoma candidum provides insights into trichome evolution.</title>
        <authorList>
            <person name="Zhong Y."/>
            <person name="Wu W."/>
            <person name="Sun C."/>
            <person name="Zou P."/>
            <person name="Liu Y."/>
            <person name="Dai S."/>
            <person name="Zhou R."/>
        </authorList>
    </citation>
    <scope>NUCLEOTIDE SEQUENCE [LARGE SCALE GENOMIC DNA]</scope>
</reference>
<protein>
    <submittedName>
        <fullName evidence="1">Uncharacterized protein</fullName>
    </submittedName>
</protein>
<keyword evidence="2" id="KW-1185">Reference proteome</keyword>
<proteinExistence type="predicted"/>
<organism evidence="1 2">
    <name type="scientific">Melastoma candidum</name>
    <dbReference type="NCBI Taxonomy" id="119954"/>
    <lineage>
        <taxon>Eukaryota</taxon>
        <taxon>Viridiplantae</taxon>
        <taxon>Streptophyta</taxon>
        <taxon>Embryophyta</taxon>
        <taxon>Tracheophyta</taxon>
        <taxon>Spermatophyta</taxon>
        <taxon>Magnoliopsida</taxon>
        <taxon>eudicotyledons</taxon>
        <taxon>Gunneridae</taxon>
        <taxon>Pentapetalae</taxon>
        <taxon>rosids</taxon>
        <taxon>malvids</taxon>
        <taxon>Myrtales</taxon>
        <taxon>Melastomataceae</taxon>
        <taxon>Melastomatoideae</taxon>
        <taxon>Melastomateae</taxon>
        <taxon>Melastoma</taxon>
    </lineage>
</organism>
<evidence type="ECO:0000313" key="2">
    <source>
        <dbReference type="Proteomes" id="UP001057402"/>
    </source>
</evidence>
<comment type="caution">
    <text evidence="1">The sequence shown here is derived from an EMBL/GenBank/DDBJ whole genome shotgun (WGS) entry which is preliminary data.</text>
</comment>
<evidence type="ECO:0000313" key="1">
    <source>
        <dbReference type="EMBL" id="KAI4369727.1"/>
    </source>
</evidence>